<dbReference type="SUPFAM" id="SSF48163">
    <property type="entry name" value="An anticodon-binding domain of class I aminoacyl-tRNA synthetases"/>
    <property type="match status" value="1"/>
</dbReference>
<dbReference type="PROSITE" id="PS00178">
    <property type="entry name" value="AA_TRNA_LIGASE_I"/>
    <property type="match status" value="1"/>
</dbReference>
<dbReference type="PANTHER" id="PTHR43311">
    <property type="entry name" value="GLUTAMATE--TRNA LIGASE"/>
    <property type="match status" value="1"/>
</dbReference>
<dbReference type="InterPro" id="IPR008925">
    <property type="entry name" value="aa_tRNA-synth_I_cd-bd_sf"/>
</dbReference>
<gene>
    <name evidence="7 10" type="primary">gltX</name>
    <name evidence="10" type="ORF">LNP81_05470</name>
</gene>
<dbReference type="InterPro" id="IPR014729">
    <property type="entry name" value="Rossmann-like_a/b/a_fold"/>
</dbReference>
<comment type="caution">
    <text evidence="10">The sequence shown here is derived from an EMBL/GenBank/DDBJ whole genome shotgun (WGS) entry which is preliminary data.</text>
</comment>
<evidence type="ECO:0000256" key="5">
    <source>
        <dbReference type="ARBA" id="ARBA00022917"/>
    </source>
</evidence>
<evidence type="ECO:0000256" key="1">
    <source>
        <dbReference type="ARBA" id="ARBA00007894"/>
    </source>
</evidence>
<dbReference type="InterPro" id="IPR020058">
    <property type="entry name" value="Glu/Gln-tRNA-synth_Ib_cat-dom"/>
</dbReference>
<dbReference type="PRINTS" id="PR00987">
    <property type="entry name" value="TRNASYNTHGLU"/>
</dbReference>
<name>A0ABS8MAG9_9FLAO</name>
<dbReference type="Pfam" id="PF00749">
    <property type="entry name" value="tRNA-synt_1c"/>
    <property type="match status" value="1"/>
</dbReference>
<dbReference type="InterPro" id="IPR004527">
    <property type="entry name" value="Glu-tRNA-ligase_bac/mito"/>
</dbReference>
<dbReference type="InterPro" id="IPR049940">
    <property type="entry name" value="GluQ/Sye"/>
</dbReference>
<comment type="catalytic activity">
    <reaction evidence="7">
        <text>tRNA(Glu) + L-glutamate + ATP = L-glutamyl-tRNA(Glu) + AMP + diphosphate</text>
        <dbReference type="Rhea" id="RHEA:23540"/>
        <dbReference type="Rhea" id="RHEA-COMP:9663"/>
        <dbReference type="Rhea" id="RHEA-COMP:9680"/>
        <dbReference type="ChEBI" id="CHEBI:29985"/>
        <dbReference type="ChEBI" id="CHEBI:30616"/>
        <dbReference type="ChEBI" id="CHEBI:33019"/>
        <dbReference type="ChEBI" id="CHEBI:78442"/>
        <dbReference type="ChEBI" id="CHEBI:78520"/>
        <dbReference type="ChEBI" id="CHEBI:456215"/>
        <dbReference type="EC" id="6.1.1.17"/>
    </reaction>
</comment>
<dbReference type="Gene3D" id="3.40.50.620">
    <property type="entry name" value="HUPs"/>
    <property type="match status" value="1"/>
</dbReference>
<dbReference type="InterPro" id="IPR000924">
    <property type="entry name" value="Glu/Gln-tRNA-synth"/>
</dbReference>
<keyword evidence="6 7" id="KW-0030">Aminoacyl-tRNA synthetase</keyword>
<dbReference type="EMBL" id="JAJJMM010000001">
    <property type="protein sequence ID" value="MCC9062438.1"/>
    <property type="molecule type" value="Genomic_DNA"/>
</dbReference>
<accession>A0ABS8MAG9</accession>
<dbReference type="PANTHER" id="PTHR43311:SF2">
    <property type="entry name" value="GLUTAMATE--TRNA LIGASE, MITOCHONDRIAL-RELATED"/>
    <property type="match status" value="1"/>
</dbReference>
<evidence type="ECO:0000256" key="4">
    <source>
        <dbReference type="ARBA" id="ARBA00022840"/>
    </source>
</evidence>
<comment type="function">
    <text evidence="7">Catalyzes the attachment of glutamate to tRNA(Glu) in a two-step reaction: glutamate is first activated by ATP to form Glu-AMP and then transferred to the acceptor end of tRNA(Glu).</text>
</comment>
<dbReference type="EC" id="6.1.1.17" evidence="7"/>
<dbReference type="InterPro" id="IPR020751">
    <property type="entry name" value="aa-tRNA-synth_I_codon-bd_sub2"/>
</dbReference>
<dbReference type="Gene3D" id="1.10.10.350">
    <property type="match status" value="1"/>
</dbReference>
<dbReference type="CDD" id="cd00808">
    <property type="entry name" value="GluRS_core"/>
    <property type="match status" value="1"/>
</dbReference>
<evidence type="ECO:0000259" key="9">
    <source>
        <dbReference type="Pfam" id="PF19269"/>
    </source>
</evidence>
<dbReference type="RefSeq" id="WP_230034039.1">
    <property type="nucleotide sequence ID" value="NZ_JAJJMM010000001.1"/>
</dbReference>
<dbReference type="Pfam" id="PF19269">
    <property type="entry name" value="Anticodon_2"/>
    <property type="match status" value="1"/>
</dbReference>
<keyword evidence="11" id="KW-1185">Reference proteome</keyword>
<dbReference type="NCBIfam" id="TIGR00464">
    <property type="entry name" value="gltX_bact"/>
    <property type="match status" value="1"/>
</dbReference>
<keyword evidence="4 7" id="KW-0067">ATP-binding</keyword>
<feature type="domain" description="Glutamyl/glutaminyl-tRNA synthetase class Ib catalytic" evidence="8">
    <location>
        <begin position="4"/>
        <end position="342"/>
    </location>
</feature>
<keyword evidence="5 7" id="KW-0648">Protein biosynthesis</keyword>
<evidence type="ECO:0000256" key="7">
    <source>
        <dbReference type="HAMAP-Rule" id="MF_00022"/>
    </source>
</evidence>
<sequence length="501" mass="57196">MSKQVRVRFAPSPTGPLHIGGVRTALFNYLFAKKNNGVFYLRIEDTDQTRFVPGAEAYIMEALEWLGISPEETVGKNEKFGPYRQSDRKDLYQTYADQLINSGWAYYAFDTPEALDTLRKEQEAEGKTFIYNHTIREKLDTSLVISADEVAKRIANGEHYVIRFKTPVDETLHLKDIIRGDVKFETSLLDDKVLFKSDGMPTYHLANIVDDHSMETSHVIRGEEWLPSMPLHVLLYRAFGWDAPEFAHLPLILKPVGNGKLSKRDGDKLGFPVFPLEWKTEEGISSGYREKGFFPEAVINFLALLGWNDGTDKELFSLEELVESFDLNRVHKSGAKFDPEKNKWFNHQYLIKQNNEDLAKSFTPILVEKGVDVSKYDVTRIVSLIKERAHFVSEFWDLTDFFFQAPTSYDEKASKNWNSATPALMQELISTLEYIDGFDSANIEAIVKDWLTKNEIGMGKVMQPFRLSLVGALKGPHLFDIVEIIGKEETIARIQKAIATL</sequence>
<dbReference type="InterPro" id="IPR045462">
    <property type="entry name" value="aa-tRNA-synth_I_cd-bd"/>
</dbReference>
<dbReference type="InterPro" id="IPR001412">
    <property type="entry name" value="aa-tRNA-synth_I_CS"/>
</dbReference>
<feature type="domain" description="Aminoacyl-tRNA synthetase class I anticodon-binding" evidence="9">
    <location>
        <begin position="358"/>
        <end position="498"/>
    </location>
</feature>
<evidence type="ECO:0000313" key="10">
    <source>
        <dbReference type="EMBL" id="MCC9062438.1"/>
    </source>
</evidence>
<evidence type="ECO:0000259" key="8">
    <source>
        <dbReference type="Pfam" id="PF00749"/>
    </source>
</evidence>
<comment type="caution">
    <text evidence="7">Lacks conserved residue(s) required for the propagation of feature annotation.</text>
</comment>
<feature type="binding site" evidence="7">
    <location>
        <position position="263"/>
    </location>
    <ligand>
        <name>ATP</name>
        <dbReference type="ChEBI" id="CHEBI:30616"/>
    </ligand>
</feature>
<evidence type="ECO:0000256" key="6">
    <source>
        <dbReference type="ARBA" id="ARBA00023146"/>
    </source>
</evidence>
<dbReference type="Proteomes" id="UP001430679">
    <property type="component" value="Unassembled WGS sequence"/>
</dbReference>
<dbReference type="GO" id="GO:0004818">
    <property type="term" value="F:glutamate-tRNA ligase activity"/>
    <property type="evidence" value="ECO:0007669"/>
    <property type="project" value="UniProtKB-EC"/>
</dbReference>
<organism evidence="10 11">
    <name type="scientific">Flavobacterium piscisymbiosum</name>
    <dbReference type="NCBI Taxonomy" id="2893753"/>
    <lineage>
        <taxon>Bacteria</taxon>
        <taxon>Pseudomonadati</taxon>
        <taxon>Bacteroidota</taxon>
        <taxon>Flavobacteriia</taxon>
        <taxon>Flavobacteriales</taxon>
        <taxon>Flavobacteriaceae</taxon>
        <taxon>Flavobacterium</taxon>
    </lineage>
</organism>
<dbReference type="SUPFAM" id="SSF52374">
    <property type="entry name" value="Nucleotidylyl transferase"/>
    <property type="match status" value="1"/>
</dbReference>
<proteinExistence type="inferred from homology"/>
<reference evidence="10" key="1">
    <citation type="submission" date="2021-11" db="EMBL/GenBank/DDBJ databases">
        <title>Description of novel Flavobacterium species.</title>
        <authorList>
            <person name="Saticioglu I.B."/>
            <person name="Ay H."/>
            <person name="Altun S."/>
            <person name="Duman M."/>
        </authorList>
    </citation>
    <scope>NUCLEOTIDE SEQUENCE</scope>
    <source>
        <strain evidence="10">F-30</strain>
    </source>
</reference>
<dbReference type="HAMAP" id="MF_00022">
    <property type="entry name" value="Glu_tRNA_synth_type1"/>
    <property type="match status" value="1"/>
</dbReference>
<feature type="short sequence motif" description="'KMSKS' region" evidence="7">
    <location>
        <begin position="260"/>
        <end position="264"/>
    </location>
</feature>
<comment type="subcellular location">
    <subcellularLocation>
        <location evidence="7">Cytoplasm</location>
    </subcellularLocation>
</comment>
<comment type="similarity">
    <text evidence="1 7">Belongs to the class-I aminoacyl-tRNA synthetase family. Glutamate--tRNA ligase type 1 subfamily.</text>
</comment>
<feature type="short sequence motif" description="'HIGH' region" evidence="7">
    <location>
        <begin position="11"/>
        <end position="21"/>
    </location>
</feature>
<evidence type="ECO:0000256" key="2">
    <source>
        <dbReference type="ARBA" id="ARBA00022598"/>
    </source>
</evidence>
<comment type="subunit">
    <text evidence="7">Monomer.</text>
</comment>
<evidence type="ECO:0000256" key="3">
    <source>
        <dbReference type="ARBA" id="ARBA00022741"/>
    </source>
</evidence>
<dbReference type="InterPro" id="IPR033910">
    <property type="entry name" value="GluRS_core"/>
</dbReference>
<keyword evidence="3 7" id="KW-0547">Nucleotide-binding</keyword>
<keyword evidence="7" id="KW-0963">Cytoplasm</keyword>
<protein>
    <recommendedName>
        <fullName evidence="7">Glutamate--tRNA ligase</fullName>
        <ecNumber evidence="7">6.1.1.17</ecNumber>
    </recommendedName>
    <alternativeName>
        <fullName evidence="7">Glutamyl-tRNA synthetase</fullName>
        <shortName evidence="7">GluRS</shortName>
    </alternativeName>
</protein>
<keyword evidence="2 7" id="KW-0436">Ligase</keyword>
<evidence type="ECO:0000313" key="11">
    <source>
        <dbReference type="Proteomes" id="UP001430679"/>
    </source>
</evidence>